<accession>Q5L7S2</accession>
<name>Q5L7S2_BACFN</name>
<proteinExistence type="predicted"/>
<organism evidence="1 2">
    <name type="scientific">Bacteroides fragilis (strain ATCC 25285 / DSM 2151 / CCUG 4856 / JCM 11019 / LMG 10263 / NCTC 9343 / Onslow / VPI 2553 / EN-2)</name>
    <dbReference type="NCBI Taxonomy" id="272559"/>
    <lineage>
        <taxon>Bacteria</taxon>
        <taxon>Pseudomonadati</taxon>
        <taxon>Bacteroidota</taxon>
        <taxon>Bacteroidia</taxon>
        <taxon>Bacteroidales</taxon>
        <taxon>Bacteroidaceae</taxon>
        <taxon>Bacteroides</taxon>
    </lineage>
</organism>
<evidence type="ECO:0000313" key="1">
    <source>
        <dbReference type="EMBL" id="CAH09877.1"/>
    </source>
</evidence>
<dbReference type="HOGENOM" id="CLU_2010667_0_0_10"/>
<dbReference type="Proteomes" id="UP000006731">
    <property type="component" value="Chromosome"/>
</dbReference>
<dbReference type="KEGG" id="bfs:BF9343_4096"/>
<evidence type="ECO:0000313" key="2">
    <source>
        <dbReference type="Proteomes" id="UP000006731"/>
    </source>
</evidence>
<protein>
    <submittedName>
        <fullName evidence="1">Uncharacterized protein</fullName>
    </submittedName>
</protein>
<accession>A0A380YU18</accession>
<dbReference type="AlphaFoldDB" id="Q5L7S2"/>
<keyword evidence="2" id="KW-1185">Reference proteome</keyword>
<reference evidence="1 2" key="1">
    <citation type="journal article" date="2005" name="Science">
        <title>Extensive DNA inversions in the B. fragilis genome control variable gene expression.</title>
        <authorList>
            <person name="Cerdeno-Tarraga A.M."/>
            <person name="Patrick S."/>
            <person name="Crosmann L."/>
            <person name="Blakely G."/>
            <person name="Abratt V."/>
            <person name="Lennard N."/>
            <person name="Duerden B."/>
            <person name="Poxton I."/>
            <person name="Harris B."/>
            <person name="Quail M.A."/>
            <person name="Barron A."/>
            <person name="Clarck L."/>
            <person name="Corton C."/>
            <person name="Doggett J."/>
            <person name="Holden M.T.G."/>
            <person name="Larke N."/>
            <person name="Line A."/>
            <person name="Lord A."/>
            <person name="Norbertczak H."/>
            <person name="Ormond D."/>
            <person name="Price C."/>
            <person name="Rabbinowitsch E."/>
            <person name="Woodward J."/>
            <person name="Barrel B.G."/>
            <person name="Parkhill J."/>
        </authorList>
    </citation>
    <scope>NUCLEOTIDE SEQUENCE [LARGE SCALE GENOMIC DNA]</scope>
    <source>
        <strain evidence="2">ATCC 25285 / DSM 2151 / CCUG 4856 / JCM 11019 / LMG 10263 / NCTC 9343 / Onslow / VPI 2553 / EN-2</strain>
    </source>
</reference>
<dbReference type="RefSeq" id="WP_010993757.1">
    <property type="nucleotide sequence ID" value="NC_003228.3"/>
</dbReference>
<gene>
    <name evidence="1" type="ORF">BF9343_4096</name>
</gene>
<sequence>MNKVRLALYLGILVHLIGCSSFHSEKIDLLAQVPSDCPIVEMTSVLDREDSISVKELVDSISYVQLDNFVKLPVRASILSMAVTKDYIFVLAGSDAGVFKYDRKAYKEDYIQRLFVFKIMDWS</sequence>
<dbReference type="EMBL" id="CR626927">
    <property type="protein sequence ID" value="CAH09877.1"/>
    <property type="molecule type" value="Genomic_DNA"/>
</dbReference>
<dbReference type="GeneID" id="92940731"/>
<dbReference type="PaxDb" id="272559-BF9343_4096"/>